<evidence type="ECO:0000313" key="1">
    <source>
        <dbReference type="EMBL" id="PPQ92775.1"/>
    </source>
</evidence>
<evidence type="ECO:0000313" key="2">
    <source>
        <dbReference type="Proteomes" id="UP000283269"/>
    </source>
</evidence>
<sequence>MSKTDAHIQPAKTYLYIACHFTQRSLAYRARVPDDMSILDVRQIVATEVATQLNLPIGEIEAAGIIIASALLFYPYPPLPMPFRDEHGFLRYDDATTMLRDLSGEQSGLHAIIPSKHNRLADEAGAPMETISENPAFLSDPLALSSQAQSATMMETLEGKLNAEPQKTTKLNEEKFREHEAIWEAELQKTTKLIEEMFREHKTWWKAELQELKELDVSAENRYQRLLNEEREERIKGDAANEAHTAAVEQLVIQKHTRFGIGVNTCDTMVGLWDATLHSEKPGGYEEAAARPRRNEAVK</sequence>
<dbReference type="AlphaFoldDB" id="A0A409XPP6"/>
<protein>
    <submittedName>
        <fullName evidence="1">Uncharacterized protein</fullName>
    </submittedName>
</protein>
<name>A0A409XPP6_PSICY</name>
<gene>
    <name evidence="1" type="ORF">CVT25_003884</name>
</gene>
<dbReference type="Proteomes" id="UP000283269">
    <property type="component" value="Unassembled WGS sequence"/>
</dbReference>
<accession>A0A409XPP6</accession>
<proteinExistence type="predicted"/>
<organism evidence="1 2">
    <name type="scientific">Psilocybe cyanescens</name>
    <dbReference type="NCBI Taxonomy" id="93625"/>
    <lineage>
        <taxon>Eukaryota</taxon>
        <taxon>Fungi</taxon>
        <taxon>Dikarya</taxon>
        <taxon>Basidiomycota</taxon>
        <taxon>Agaricomycotina</taxon>
        <taxon>Agaricomycetes</taxon>
        <taxon>Agaricomycetidae</taxon>
        <taxon>Agaricales</taxon>
        <taxon>Agaricineae</taxon>
        <taxon>Strophariaceae</taxon>
        <taxon>Psilocybe</taxon>
    </lineage>
</organism>
<keyword evidence="2" id="KW-1185">Reference proteome</keyword>
<dbReference type="EMBL" id="NHYD01000972">
    <property type="protein sequence ID" value="PPQ92775.1"/>
    <property type="molecule type" value="Genomic_DNA"/>
</dbReference>
<dbReference type="InParanoid" id="A0A409XPP6"/>
<comment type="caution">
    <text evidence="1">The sequence shown here is derived from an EMBL/GenBank/DDBJ whole genome shotgun (WGS) entry which is preliminary data.</text>
</comment>
<reference evidence="1 2" key="1">
    <citation type="journal article" date="2018" name="Evol. Lett.">
        <title>Horizontal gene cluster transfer increased hallucinogenic mushroom diversity.</title>
        <authorList>
            <person name="Reynolds H.T."/>
            <person name="Vijayakumar V."/>
            <person name="Gluck-Thaler E."/>
            <person name="Korotkin H.B."/>
            <person name="Matheny P.B."/>
            <person name="Slot J.C."/>
        </authorList>
    </citation>
    <scope>NUCLEOTIDE SEQUENCE [LARGE SCALE GENOMIC DNA]</scope>
    <source>
        <strain evidence="1 2">2631</strain>
    </source>
</reference>
<dbReference type="OrthoDB" id="10653472at2759"/>